<accession>Q94C10</accession>
<proteinExistence type="evidence at protein level"/>
<dbReference type="InterPro" id="IPR003593">
    <property type="entry name" value="AAA+_ATPase"/>
</dbReference>
<dbReference type="InterPro" id="IPR027417">
    <property type="entry name" value="P-loop_NTPase"/>
</dbReference>
<dbReference type="Gene3D" id="1.10.1780.10">
    <property type="entry name" value="Clp, N-terminal domain"/>
    <property type="match status" value="1"/>
</dbReference>
<name>Q94C10_ARATH</name>
<sequence length="640" mass="69611">MEVLSTSSPLTLHSHRLLSASSSSSHVTSIAASSLSSFASSYLGISLSNRTIHRFSTTPTNLRRFPQRKRKKFTPISAVFERFTERAIRAIIFSQKEAKSLGKDMVYTQHLLLGLIAEDRDPQGFLGSGITIDKAREAVWSIWDEANSDSKQEEASSTSYSKSTDMPFSISTKRVFEAAVEYSRTMDCQYIAPEHIAVGLFTVDDGSAGRVLKRLGANMNLLTAAALTRLKGEIAKDGREPSSSSKGSFESPPSGRIAGSGPGGKKAKNVLEQFCVDLTARASEGLIDPVIGREKEVQRVIQILCRRTKNNPILLGEAGVGKTAIAEGLAISIAEASAPGFLLTKRIMSMDIGLLMAGAKERGELEARVTALISEVKKSGKVILFIDEVHTLIGSGTVGRGNKGSGLDIANLLKPSLGRGELQCIASTTLDEFRSQFEKDKALARRFQPVLINEPSEEDAVKILLGLREKYEAHHNCKYTMEAIDAAVYLSSRYIADRFLPDKAIDLIDEAGSRARIEAFRKKKEDAICILSKPPNDYWQEIKTVQAMHEVVLSSRQKQDDGDAISDESGELVEESSLPPAAGDDEPILVGPDDIAAVASVWSGIPVQQITADERMLLMSLEDQLRGRVVGQDEAVSCHI</sequence>
<reference evidence="8" key="1">
    <citation type="submission" date="2001-05" db="EMBL/GenBank/DDBJ databases">
        <title>Arabidopsis cDNA clones.</title>
        <authorList>
            <person name="Cheuk R."/>
            <person name="Chen H."/>
            <person name="Kim C.J."/>
            <person name="Koesema E."/>
            <person name="Meyers M.C."/>
            <person name="Shinn P."/>
            <person name="Tracy S.E."/>
            <person name="Banh J."/>
            <person name="Bowser L."/>
            <person name="Carninci P."/>
            <person name="Chung M.K."/>
            <person name="Goldsmith A.D."/>
            <person name="Hayashizaki Y."/>
            <person name="Ishida J."/>
            <person name="Jones T."/>
            <person name="Kamiya A."/>
            <person name="Karlin-Neumann G."/>
            <person name="Kawai J."/>
            <person name="Lam B."/>
            <person name="Lee J.M."/>
            <person name="Lin J."/>
            <person name="Liu S.X."/>
            <person name="Miranda M."/>
            <person name="Narusaka M."/>
            <person name="Nguyen M."/>
            <person name="Palm C.J."/>
            <person name="Pham P.K."/>
            <person name="Quach H.L."/>
            <person name="Sakano H."/>
            <person name="Sakurai T."/>
            <person name="Satou M."/>
            <person name="Seki M."/>
            <person name="Southwick A."/>
            <person name="Tang C.C."/>
            <person name="Toriumi M."/>
            <person name="Yamada K."/>
            <person name="Yu G."/>
            <person name="Shinozaki K."/>
            <person name="Davis R.W."/>
            <person name="Theologis A."/>
            <person name="Ecker J.R."/>
        </authorList>
    </citation>
    <scope>NUCLEOTIDE SEQUENCE</scope>
</reference>
<keyword evidence="9" id="KW-0002">3D-structure</keyword>
<dbReference type="PDB" id="5GKM">
    <property type="method" value="X-ray"/>
    <property type="resolution" value="1.60 A"/>
    <property type="chains" value="A/B=79-233"/>
</dbReference>
<dbReference type="EMBL" id="AY037264">
    <property type="protein sequence ID" value="AAK59865.1"/>
    <property type="molecule type" value="mRNA"/>
</dbReference>
<reference evidence="9" key="2">
    <citation type="journal article" date="2017" name="Sci. Rep.">
        <title>Crystal structures reveal N-terminal Domain of Arabidopsis thaliana ClpD to be highly divergent from that of ClpC1.</title>
        <authorList>
            <person name="Mohapatra C."/>
            <person name="Kumar Jagdev M."/>
            <person name="Vasudevan D."/>
        </authorList>
    </citation>
    <scope>X-RAY CRYSTALLOGRAPHY (1.60 ANGSTROMS) OF 79-233</scope>
</reference>
<dbReference type="GO" id="GO:0016887">
    <property type="term" value="F:ATP hydrolysis activity"/>
    <property type="evidence" value="ECO:0007669"/>
    <property type="project" value="InterPro"/>
</dbReference>
<keyword evidence="2" id="KW-0547">Nucleotide-binding</keyword>
<dbReference type="Gene3D" id="4.10.860.10">
    <property type="entry name" value="UVR domain"/>
    <property type="match status" value="1"/>
</dbReference>
<dbReference type="FunFam" id="1.10.1780.10:FF:000004">
    <property type="entry name" value="ATP-dependent Clp protease ATP-binding subunit ClpC"/>
    <property type="match status" value="1"/>
</dbReference>
<evidence type="ECO:0000313" key="8">
    <source>
        <dbReference type="EMBL" id="AAK59865.1"/>
    </source>
</evidence>
<organism evidence="8">
    <name type="scientific">Arabidopsis thaliana</name>
    <name type="common">Mouse-ear cress</name>
    <dbReference type="NCBI Taxonomy" id="3702"/>
    <lineage>
        <taxon>Eukaryota</taxon>
        <taxon>Viridiplantae</taxon>
        <taxon>Streptophyta</taxon>
        <taxon>Embryophyta</taxon>
        <taxon>Tracheophyta</taxon>
        <taxon>Spermatophyta</taxon>
        <taxon>Magnoliopsida</taxon>
        <taxon>eudicotyledons</taxon>
        <taxon>Gunneridae</taxon>
        <taxon>Pentapetalae</taxon>
        <taxon>rosids</taxon>
        <taxon>malvids</taxon>
        <taxon>Brassicales</taxon>
        <taxon>Brassicaceae</taxon>
        <taxon>Camelineae</taxon>
        <taxon>Arabidopsis</taxon>
    </lineage>
</organism>
<feature type="region of interest" description="Disordered" evidence="6">
    <location>
        <begin position="233"/>
        <end position="264"/>
    </location>
</feature>
<evidence type="ECO:0000256" key="5">
    <source>
        <dbReference type="PROSITE-ProRule" id="PRU01251"/>
    </source>
</evidence>
<dbReference type="InterPro" id="IPR036628">
    <property type="entry name" value="Clp_N_dom_sf"/>
</dbReference>
<dbReference type="SUPFAM" id="SSF52540">
    <property type="entry name" value="P-loop containing nucleoside triphosphate hydrolases"/>
    <property type="match status" value="1"/>
</dbReference>
<dbReference type="InterPro" id="IPR041546">
    <property type="entry name" value="ClpA/ClpB_AAA_lid"/>
</dbReference>
<evidence type="ECO:0007829" key="9">
    <source>
        <dbReference type="PDB" id="5GKM"/>
    </source>
</evidence>
<dbReference type="AlphaFoldDB" id="Q94C10"/>
<dbReference type="PANTHER" id="PTHR11638:SF185">
    <property type="entry name" value="ATP-DEPENDENT CLP PROTEASE ATP-BINDING SUBUNIT"/>
    <property type="match status" value="1"/>
</dbReference>
<evidence type="ECO:0000256" key="6">
    <source>
        <dbReference type="SAM" id="MobiDB-lite"/>
    </source>
</evidence>
<evidence type="ECO:0000256" key="3">
    <source>
        <dbReference type="ARBA" id="ARBA00022840"/>
    </source>
</evidence>
<dbReference type="SMART" id="SM00382">
    <property type="entry name" value="AAA"/>
    <property type="match status" value="1"/>
</dbReference>
<dbReference type="GO" id="GO:0005524">
    <property type="term" value="F:ATP binding"/>
    <property type="evidence" value="ECO:0007669"/>
    <property type="project" value="UniProtKB-KW"/>
</dbReference>
<evidence type="ECO:0000256" key="2">
    <source>
        <dbReference type="ARBA" id="ARBA00022741"/>
    </source>
</evidence>
<dbReference type="InterPro" id="IPR003959">
    <property type="entry name" value="ATPase_AAA_core"/>
</dbReference>
<dbReference type="SUPFAM" id="SSF81923">
    <property type="entry name" value="Double Clp-N motif"/>
    <property type="match status" value="1"/>
</dbReference>
<dbReference type="Pfam" id="PF17871">
    <property type="entry name" value="AAA_lid_9"/>
    <property type="match status" value="1"/>
</dbReference>
<dbReference type="PANTHER" id="PTHR11638">
    <property type="entry name" value="ATP-DEPENDENT CLP PROTEASE"/>
    <property type="match status" value="1"/>
</dbReference>
<protein>
    <submittedName>
        <fullName evidence="8">AT5g51070/K3K7_27</fullName>
    </submittedName>
</protein>
<dbReference type="Gene3D" id="1.10.8.60">
    <property type="match status" value="1"/>
</dbReference>
<dbReference type="Pfam" id="PF00004">
    <property type="entry name" value="AAA"/>
    <property type="match status" value="1"/>
</dbReference>
<feature type="domain" description="Clp R" evidence="7">
    <location>
        <begin position="80"/>
        <end position="233"/>
    </location>
</feature>
<dbReference type="PDBsum" id="5GKM"/>
<feature type="compositionally biased region" description="Low complexity" evidence="6">
    <location>
        <begin position="241"/>
        <end position="255"/>
    </location>
</feature>
<dbReference type="InterPro" id="IPR050130">
    <property type="entry name" value="ClpA_ClpB"/>
</dbReference>
<dbReference type="PROSITE" id="PS00870">
    <property type="entry name" value="CLPAB_1"/>
    <property type="match status" value="1"/>
</dbReference>
<dbReference type="PROSITE" id="PS51903">
    <property type="entry name" value="CLP_R"/>
    <property type="match status" value="1"/>
</dbReference>
<evidence type="ECO:0000256" key="4">
    <source>
        <dbReference type="ARBA" id="ARBA00023186"/>
    </source>
</evidence>
<dbReference type="CDD" id="cd00009">
    <property type="entry name" value="AAA"/>
    <property type="match status" value="1"/>
</dbReference>
<dbReference type="ExpressionAtlas" id="Q94C10">
    <property type="expression patterns" value="baseline and differential"/>
</dbReference>
<keyword evidence="1 5" id="KW-0677">Repeat</keyword>
<keyword evidence="3" id="KW-0067">ATP-binding</keyword>
<dbReference type="SMR" id="Q94C10"/>
<feature type="region of interest" description="Disordered" evidence="6">
    <location>
        <begin position="555"/>
        <end position="586"/>
    </location>
</feature>
<keyword evidence="4" id="KW-0143">Chaperone</keyword>
<evidence type="ECO:0000256" key="1">
    <source>
        <dbReference type="ARBA" id="ARBA00022737"/>
    </source>
</evidence>
<feature type="compositionally biased region" description="Acidic residues" evidence="6">
    <location>
        <begin position="562"/>
        <end position="574"/>
    </location>
</feature>
<dbReference type="Pfam" id="PF02861">
    <property type="entry name" value="Clp_N"/>
    <property type="match status" value="1"/>
</dbReference>
<dbReference type="InterPro" id="IPR018368">
    <property type="entry name" value="ClpA/B_CS1"/>
</dbReference>
<dbReference type="InterPro" id="IPR004176">
    <property type="entry name" value="Clp_R_N"/>
</dbReference>
<dbReference type="Gene3D" id="3.40.50.300">
    <property type="entry name" value="P-loop containing nucleotide triphosphate hydrolases"/>
    <property type="match status" value="1"/>
</dbReference>
<evidence type="ECO:0000259" key="7">
    <source>
        <dbReference type="PROSITE" id="PS51903"/>
    </source>
</evidence>